<sequence>FYILTEFPAGILQGAFFSNDRPRYMNYGAIGFVIGHEITHGFDDQGRQFDKDGNLVDWWAPQTKENYLERAECIIHQYGNYTVEDVGLN</sequence>
<dbReference type="PANTHER" id="PTHR11733:SF224">
    <property type="entry name" value="NEPRILYSIN-2"/>
    <property type="match status" value="1"/>
</dbReference>
<name>A0AAJ7IV58_9HYME</name>
<feature type="domain" description="Peptidase M13 C-terminal" evidence="1">
    <location>
        <begin position="7"/>
        <end position="86"/>
    </location>
</feature>
<reference evidence="3" key="1">
    <citation type="submission" date="2025-08" db="UniProtKB">
        <authorList>
            <consortium name="RefSeq"/>
        </authorList>
    </citation>
    <scope>IDENTIFICATION</scope>
    <source>
        <tissue evidence="3">Whole body</tissue>
    </source>
</reference>
<dbReference type="AlphaFoldDB" id="A0AAJ7IV58"/>
<dbReference type="InterPro" id="IPR018497">
    <property type="entry name" value="Peptidase_M13_C"/>
</dbReference>
<keyword evidence="2" id="KW-1185">Reference proteome</keyword>
<feature type="non-terminal residue" evidence="3">
    <location>
        <position position="1"/>
    </location>
</feature>
<feature type="non-terminal residue" evidence="3">
    <location>
        <position position="89"/>
    </location>
</feature>
<dbReference type="Gene3D" id="3.40.390.10">
    <property type="entry name" value="Collagenase (Catalytic Domain)"/>
    <property type="match status" value="1"/>
</dbReference>
<dbReference type="InterPro" id="IPR000718">
    <property type="entry name" value="Peptidase_M13"/>
</dbReference>
<dbReference type="PROSITE" id="PS51885">
    <property type="entry name" value="NEPRILYSIN"/>
    <property type="match status" value="1"/>
</dbReference>
<organism evidence="2 3">
    <name type="scientific">Ceratina calcarata</name>
    <dbReference type="NCBI Taxonomy" id="156304"/>
    <lineage>
        <taxon>Eukaryota</taxon>
        <taxon>Metazoa</taxon>
        <taxon>Ecdysozoa</taxon>
        <taxon>Arthropoda</taxon>
        <taxon>Hexapoda</taxon>
        <taxon>Insecta</taxon>
        <taxon>Pterygota</taxon>
        <taxon>Neoptera</taxon>
        <taxon>Endopterygota</taxon>
        <taxon>Hymenoptera</taxon>
        <taxon>Apocrita</taxon>
        <taxon>Aculeata</taxon>
        <taxon>Apoidea</taxon>
        <taxon>Anthophila</taxon>
        <taxon>Apidae</taxon>
        <taxon>Ceratina</taxon>
        <taxon>Zadontomerus</taxon>
    </lineage>
</organism>
<dbReference type="RefSeq" id="XP_017877308.2">
    <property type="nucleotide sequence ID" value="XM_018021819.2"/>
</dbReference>
<evidence type="ECO:0000313" key="2">
    <source>
        <dbReference type="Proteomes" id="UP000694925"/>
    </source>
</evidence>
<dbReference type="PANTHER" id="PTHR11733">
    <property type="entry name" value="ZINC METALLOPROTEASE FAMILY M13 NEPRILYSIN-RELATED"/>
    <property type="match status" value="1"/>
</dbReference>
<protein>
    <submittedName>
        <fullName evidence="3">Neprilysin-2-like</fullName>
    </submittedName>
</protein>
<dbReference type="GO" id="GO:0016485">
    <property type="term" value="P:protein processing"/>
    <property type="evidence" value="ECO:0007669"/>
    <property type="project" value="TreeGrafter"/>
</dbReference>
<dbReference type="GeneID" id="108623364"/>
<dbReference type="InterPro" id="IPR024079">
    <property type="entry name" value="MetalloPept_cat_dom_sf"/>
</dbReference>
<proteinExistence type="predicted"/>
<dbReference type="Proteomes" id="UP000694925">
    <property type="component" value="Unplaced"/>
</dbReference>
<dbReference type="SUPFAM" id="SSF55486">
    <property type="entry name" value="Metalloproteases ('zincins'), catalytic domain"/>
    <property type="match status" value="1"/>
</dbReference>
<gene>
    <name evidence="3" type="primary">LOC108623364</name>
</gene>
<evidence type="ECO:0000259" key="1">
    <source>
        <dbReference type="Pfam" id="PF01431"/>
    </source>
</evidence>
<dbReference type="GO" id="GO:0004222">
    <property type="term" value="F:metalloendopeptidase activity"/>
    <property type="evidence" value="ECO:0007669"/>
    <property type="project" value="InterPro"/>
</dbReference>
<accession>A0AAJ7IV58</accession>
<evidence type="ECO:0000313" key="3">
    <source>
        <dbReference type="RefSeq" id="XP_017877308.2"/>
    </source>
</evidence>
<dbReference type="GO" id="GO:0005886">
    <property type="term" value="C:plasma membrane"/>
    <property type="evidence" value="ECO:0007669"/>
    <property type="project" value="TreeGrafter"/>
</dbReference>
<dbReference type="PRINTS" id="PR00786">
    <property type="entry name" value="NEPRILYSIN"/>
</dbReference>
<dbReference type="Pfam" id="PF01431">
    <property type="entry name" value="Peptidase_M13"/>
    <property type="match status" value="1"/>
</dbReference>
<dbReference type="KEGG" id="ccal:108623364"/>